<proteinExistence type="predicted"/>
<keyword evidence="3" id="KW-1185">Reference proteome</keyword>
<dbReference type="OrthoDB" id="3540452at2759"/>
<evidence type="ECO:0000313" key="2">
    <source>
        <dbReference type="EMBL" id="KAB8298824.1"/>
    </source>
</evidence>
<accession>A0A5N6K7Y3</accession>
<organism evidence="2 3">
    <name type="scientific">Monilinia laxa</name>
    <name type="common">Brown rot fungus</name>
    <name type="synonym">Sclerotinia laxa</name>
    <dbReference type="NCBI Taxonomy" id="61186"/>
    <lineage>
        <taxon>Eukaryota</taxon>
        <taxon>Fungi</taxon>
        <taxon>Dikarya</taxon>
        <taxon>Ascomycota</taxon>
        <taxon>Pezizomycotina</taxon>
        <taxon>Leotiomycetes</taxon>
        <taxon>Helotiales</taxon>
        <taxon>Sclerotiniaceae</taxon>
        <taxon>Monilinia</taxon>
    </lineage>
</organism>
<dbReference type="Proteomes" id="UP000326757">
    <property type="component" value="Unassembled WGS sequence"/>
</dbReference>
<name>A0A5N6K7Y3_MONLA</name>
<sequence>MERQFRSHGQVSPVRQIRGRSRIPLQQQRQSPPCTPLRSRGRSPVFNVSSIIYSEGNASRTGMDVFRPLFLDSKSFPVSPKQVPEKQHILQSTESVASSNTIDFRPFITSQIPLRTMPTIAPRQETEKDVFGHKAAIQQRASNQGFKPQDTEELYIEDPHFVLGVREGALEKEILEAY</sequence>
<gene>
    <name evidence="2" type="ORF">EYC80_000991</name>
</gene>
<feature type="region of interest" description="Disordered" evidence="1">
    <location>
        <begin position="1"/>
        <end position="42"/>
    </location>
</feature>
<comment type="caution">
    <text evidence="2">The sequence shown here is derived from an EMBL/GenBank/DDBJ whole genome shotgun (WGS) entry which is preliminary data.</text>
</comment>
<dbReference type="EMBL" id="VIGI01000006">
    <property type="protein sequence ID" value="KAB8298824.1"/>
    <property type="molecule type" value="Genomic_DNA"/>
</dbReference>
<reference evidence="2 3" key="1">
    <citation type="submission" date="2019-06" db="EMBL/GenBank/DDBJ databases">
        <title>Genome Sequence of the Brown Rot Fungal Pathogen Monilinia laxa.</title>
        <authorList>
            <person name="De Miccolis Angelini R.M."/>
            <person name="Landi L."/>
            <person name="Abate D."/>
            <person name="Pollastro S."/>
            <person name="Romanazzi G."/>
            <person name="Faretra F."/>
        </authorList>
    </citation>
    <scope>NUCLEOTIDE SEQUENCE [LARGE SCALE GENOMIC DNA]</scope>
    <source>
        <strain evidence="2 3">Mlax316</strain>
    </source>
</reference>
<evidence type="ECO:0000313" key="3">
    <source>
        <dbReference type="Proteomes" id="UP000326757"/>
    </source>
</evidence>
<dbReference type="AlphaFoldDB" id="A0A5N6K7Y3"/>
<protein>
    <submittedName>
        <fullName evidence="2">Uncharacterized protein</fullName>
    </submittedName>
</protein>
<evidence type="ECO:0000256" key="1">
    <source>
        <dbReference type="SAM" id="MobiDB-lite"/>
    </source>
</evidence>